<dbReference type="RefSeq" id="WP_170928540.1">
    <property type="nucleotide sequence ID" value="NZ_FWWU01000007.1"/>
</dbReference>
<dbReference type="STRING" id="695939.SAMN00790413_05013"/>
<dbReference type="EMBL" id="FWWU01000007">
    <property type="protein sequence ID" value="SMB84153.1"/>
    <property type="molecule type" value="Genomic_DNA"/>
</dbReference>
<dbReference type="AlphaFoldDB" id="A0A1W1USX1"/>
<evidence type="ECO:0000313" key="2">
    <source>
        <dbReference type="EMBL" id="SMB84153.1"/>
    </source>
</evidence>
<feature type="chain" id="PRO_5012935645" evidence="1">
    <location>
        <begin position="23"/>
        <end position="54"/>
    </location>
</feature>
<proteinExistence type="predicted"/>
<dbReference type="Proteomes" id="UP000192582">
    <property type="component" value="Unassembled WGS sequence"/>
</dbReference>
<sequence length="54" mass="6042">MNLKRRALPFLAALRLSPAARADHTSADIKDFRIVCADVGLEAKTMTSRRKRMA</sequence>
<evidence type="ECO:0000313" key="3">
    <source>
        <dbReference type="Proteomes" id="UP000192582"/>
    </source>
</evidence>
<protein>
    <submittedName>
        <fullName evidence="2">Uncharacterized protein</fullName>
    </submittedName>
</protein>
<evidence type="ECO:0000256" key="1">
    <source>
        <dbReference type="SAM" id="SignalP"/>
    </source>
</evidence>
<organism evidence="2 3">
    <name type="scientific">Deinococcus hopiensis KR-140</name>
    <dbReference type="NCBI Taxonomy" id="695939"/>
    <lineage>
        <taxon>Bacteria</taxon>
        <taxon>Thermotogati</taxon>
        <taxon>Deinococcota</taxon>
        <taxon>Deinococci</taxon>
        <taxon>Deinococcales</taxon>
        <taxon>Deinococcaceae</taxon>
        <taxon>Deinococcus</taxon>
    </lineage>
</organism>
<name>A0A1W1USX1_9DEIO</name>
<gene>
    <name evidence="2" type="ORF">SAMN00790413_05013</name>
</gene>
<keyword evidence="3" id="KW-1185">Reference proteome</keyword>
<feature type="signal peptide" evidence="1">
    <location>
        <begin position="1"/>
        <end position="22"/>
    </location>
</feature>
<reference evidence="2 3" key="1">
    <citation type="submission" date="2017-04" db="EMBL/GenBank/DDBJ databases">
        <authorList>
            <person name="Afonso C.L."/>
            <person name="Miller P.J."/>
            <person name="Scott M.A."/>
            <person name="Spackman E."/>
            <person name="Goraichik I."/>
            <person name="Dimitrov K.M."/>
            <person name="Suarez D.L."/>
            <person name="Swayne D.E."/>
        </authorList>
    </citation>
    <scope>NUCLEOTIDE SEQUENCE [LARGE SCALE GENOMIC DNA]</scope>
    <source>
        <strain evidence="2 3">KR-140</strain>
    </source>
</reference>
<accession>A0A1W1USX1</accession>
<keyword evidence="1" id="KW-0732">Signal</keyword>